<comment type="caution">
    <text evidence="2">The sequence shown here is derived from an EMBL/GenBank/DDBJ whole genome shotgun (WGS) entry which is preliminary data.</text>
</comment>
<name>A0A2P6RR82_ROSCH</name>
<evidence type="ECO:0008006" key="4">
    <source>
        <dbReference type="Google" id="ProtNLM"/>
    </source>
</evidence>
<keyword evidence="3" id="KW-1185">Reference proteome</keyword>
<dbReference type="EMBL" id="PDCK01000040">
    <property type="protein sequence ID" value="PRQ48939.1"/>
    <property type="molecule type" value="Genomic_DNA"/>
</dbReference>
<protein>
    <recommendedName>
        <fullName evidence="4">Transmembrane protein</fullName>
    </recommendedName>
</protein>
<accession>A0A2P6RR82</accession>
<gene>
    <name evidence="2" type="ORF">RchiOBHm_Chr2g0116341</name>
</gene>
<proteinExistence type="predicted"/>
<dbReference type="Proteomes" id="UP000238479">
    <property type="component" value="Chromosome 2"/>
</dbReference>
<keyword evidence="1" id="KW-0812">Transmembrane</keyword>
<dbReference type="PANTHER" id="PTHR35771:SF3">
    <property type="entry name" value="TRANSMEMBRANE PROTEIN"/>
    <property type="match status" value="1"/>
</dbReference>
<sequence>MYNFGDELTLETYRVPWLIWIQVIVMVLLLLLLYCFSMLVLDLPDDNTKPSSSSTRLVSSHNFTTTVSTNRLQSTQVGESMKGEIISSTSRVMRAEDMVEMEGSPTPIIYLHPCYYFRLARLAFLKCLGLDPSGESLSTPQRGKRKES</sequence>
<dbReference type="AlphaFoldDB" id="A0A2P6RR82"/>
<feature type="transmembrane region" description="Helical" evidence="1">
    <location>
        <begin position="17"/>
        <end position="41"/>
    </location>
</feature>
<dbReference type="OrthoDB" id="1653570at2759"/>
<organism evidence="2 3">
    <name type="scientific">Rosa chinensis</name>
    <name type="common">China rose</name>
    <dbReference type="NCBI Taxonomy" id="74649"/>
    <lineage>
        <taxon>Eukaryota</taxon>
        <taxon>Viridiplantae</taxon>
        <taxon>Streptophyta</taxon>
        <taxon>Embryophyta</taxon>
        <taxon>Tracheophyta</taxon>
        <taxon>Spermatophyta</taxon>
        <taxon>Magnoliopsida</taxon>
        <taxon>eudicotyledons</taxon>
        <taxon>Gunneridae</taxon>
        <taxon>Pentapetalae</taxon>
        <taxon>rosids</taxon>
        <taxon>fabids</taxon>
        <taxon>Rosales</taxon>
        <taxon>Rosaceae</taxon>
        <taxon>Rosoideae</taxon>
        <taxon>Rosoideae incertae sedis</taxon>
        <taxon>Rosa</taxon>
    </lineage>
</organism>
<reference evidence="2 3" key="1">
    <citation type="journal article" date="2018" name="Nat. Genet.">
        <title>The Rosa genome provides new insights in the design of modern roses.</title>
        <authorList>
            <person name="Bendahmane M."/>
        </authorList>
    </citation>
    <scope>NUCLEOTIDE SEQUENCE [LARGE SCALE GENOMIC DNA]</scope>
    <source>
        <strain evidence="3">cv. Old Blush</strain>
    </source>
</reference>
<evidence type="ECO:0000256" key="1">
    <source>
        <dbReference type="SAM" id="Phobius"/>
    </source>
</evidence>
<dbReference type="Gramene" id="PRQ48939">
    <property type="protein sequence ID" value="PRQ48939"/>
    <property type="gene ID" value="RchiOBHm_Chr2g0116341"/>
</dbReference>
<dbReference type="OMA" id="IPWLVWI"/>
<evidence type="ECO:0000313" key="3">
    <source>
        <dbReference type="Proteomes" id="UP000238479"/>
    </source>
</evidence>
<keyword evidence="1" id="KW-1133">Transmembrane helix</keyword>
<evidence type="ECO:0000313" key="2">
    <source>
        <dbReference type="EMBL" id="PRQ48939.1"/>
    </source>
</evidence>
<keyword evidence="1" id="KW-0472">Membrane</keyword>
<dbReference type="PANTHER" id="PTHR35771">
    <property type="entry name" value="TRANSMEMBRANE PROTEIN-RELATED"/>
    <property type="match status" value="1"/>
</dbReference>